<feature type="region of interest" description="Disordered" evidence="1">
    <location>
        <begin position="33"/>
        <end position="95"/>
    </location>
</feature>
<dbReference type="EMBL" id="VSRR010004312">
    <property type="protein sequence ID" value="MPC39268.1"/>
    <property type="molecule type" value="Genomic_DNA"/>
</dbReference>
<comment type="caution">
    <text evidence="2">The sequence shown here is derived from an EMBL/GenBank/DDBJ whole genome shotgun (WGS) entry which is preliminary data.</text>
</comment>
<dbReference type="Proteomes" id="UP000324222">
    <property type="component" value="Unassembled WGS sequence"/>
</dbReference>
<keyword evidence="3" id="KW-1185">Reference proteome</keyword>
<feature type="compositionally biased region" description="Low complexity" evidence="1">
    <location>
        <begin position="68"/>
        <end position="95"/>
    </location>
</feature>
<accession>A0A5B7F254</accession>
<name>A0A5B7F254_PORTR</name>
<dbReference type="AlphaFoldDB" id="A0A5B7F254"/>
<sequence length="271" mass="28702">MASKRSIFSRRSMASLLSTWSTMFMLVVRDGEPPYPSTSASPLQRGDSRPPPDPPDPPEPTLLRLGNSASSIPSRSSSSSSSLLSSSSSPFLSGDSSLVEERRRSSFLATLYEPSSFSRSSSLSSRYLRDTSMCEAAGGTESVLQGGVACYSTHQPMPLLCCCCCTFIISIVTSPHHDTPPPPPAGHGRDFLHAGTTVDAVTAAAAAIPTTPKRALIPAITDVCSDILIKTYCMNANKAKGVIKNPVSHDTPDEASAHNALIEHSQARHAV</sequence>
<organism evidence="2 3">
    <name type="scientific">Portunus trituberculatus</name>
    <name type="common">Swimming crab</name>
    <name type="synonym">Neptunus trituberculatus</name>
    <dbReference type="NCBI Taxonomy" id="210409"/>
    <lineage>
        <taxon>Eukaryota</taxon>
        <taxon>Metazoa</taxon>
        <taxon>Ecdysozoa</taxon>
        <taxon>Arthropoda</taxon>
        <taxon>Crustacea</taxon>
        <taxon>Multicrustacea</taxon>
        <taxon>Malacostraca</taxon>
        <taxon>Eumalacostraca</taxon>
        <taxon>Eucarida</taxon>
        <taxon>Decapoda</taxon>
        <taxon>Pleocyemata</taxon>
        <taxon>Brachyura</taxon>
        <taxon>Eubrachyura</taxon>
        <taxon>Portunoidea</taxon>
        <taxon>Portunidae</taxon>
        <taxon>Portuninae</taxon>
        <taxon>Portunus</taxon>
    </lineage>
</organism>
<evidence type="ECO:0000313" key="2">
    <source>
        <dbReference type="EMBL" id="MPC39268.1"/>
    </source>
</evidence>
<evidence type="ECO:0000313" key="3">
    <source>
        <dbReference type="Proteomes" id="UP000324222"/>
    </source>
</evidence>
<reference evidence="2 3" key="1">
    <citation type="submission" date="2019-05" db="EMBL/GenBank/DDBJ databases">
        <title>Another draft genome of Portunus trituberculatus and its Hox gene families provides insights of decapod evolution.</title>
        <authorList>
            <person name="Jeong J.-H."/>
            <person name="Song I."/>
            <person name="Kim S."/>
            <person name="Choi T."/>
            <person name="Kim D."/>
            <person name="Ryu S."/>
            <person name="Kim W."/>
        </authorList>
    </citation>
    <scope>NUCLEOTIDE SEQUENCE [LARGE SCALE GENOMIC DNA]</scope>
    <source>
        <tissue evidence="2">Muscle</tissue>
    </source>
</reference>
<gene>
    <name evidence="2" type="ORF">E2C01_032797</name>
</gene>
<proteinExistence type="predicted"/>
<protein>
    <submittedName>
        <fullName evidence="2">Uncharacterized protein</fullName>
    </submittedName>
</protein>
<evidence type="ECO:0000256" key="1">
    <source>
        <dbReference type="SAM" id="MobiDB-lite"/>
    </source>
</evidence>
<feature type="compositionally biased region" description="Pro residues" evidence="1">
    <location>
        <begin position="49"/>
        <end position="60"/>
    </location>
</feature>